<evidence type="ECO:0000259" key="1">
    <source>
        <dbReference type="Pfam" id="PF05368"/>
    </source>
</evidence>
<feature type="domain" description="NmrA-like" evidence="1">
    <location>
        <begin position="112"/>
        <end position="271"/>
    </location>
</feature>
<name>A0A7W8QHF4_9ACTN</name>
<evidence type="ECO:0000313" key="3">
    <source>
        <dbReference type="Proteomes" id="UP000572635"/>
    </source>
</evidence>
<dbReference type="InterPro" id="IPR008030">
    <property type="entry name" value="NmrA-like"/>
</dbReference>
<dbReference type="SUPFAM" id="SSF51735">
    <property type="entry name" value="NAD(P)-binding Rossmann-fold domains"/>
    <property type="match status" value="1"/>
</dbReference>
<dbReference type="AlphaFoldDB" id="A0A7W8QHF4"/>
<dbReference type="RefSeq" id="WP_184388461.1">
    <property type="nucleotide sequence ID" value="NZ_BAAAJD010000023.1"/>
</dbReference>
<dbReference type="PANTHER" id="PTHR43162:SF1">
    <property type="entry name" value="PRESTALK A DIFFERENTIATION PROTEIN A"/>
    <property type="match status" value="1"/>
</dbReference>
<comment type="caution">
    <text evidence="2">The sequence shown here is derived from an EMBL/GenBank/DDBJ whole genome shotgun (WGS) entry which is preliminary data.</text>
</comment>
<accession>A0A7W8QHF4</accession>
<dbReference type="InterPro" id="IPR051604">
    <property type="entry name" value="Ergot_Alk_Oxidoreductase"/>
</dbReference>
<dbReference type="Gene3D" id="3.90.25.10">
    <property type="entry name" value="UDP-galactose 4-epimerase, domain 1"/>
    <property type="match status" value="1"/>
</dbReference>
<dbReference type="PANTHER" id="PTHR43162">
    <property type="match status" value="1"/>
</dbReference>
<protein>
    <submittedName>
        <fullName evidence="2">Uncharacterized protein YbjT (DUF2867 family)</fullName>
    </submittedName>
</protein>
<dbReference type="Proteomes" id="UP000572635">
    <property type="component" value="Unassembled WGS sequence"/>
</dbReference>
<dbReference type="EMBL" id="JACHDB010000001">
    <property type="protein sequence ID" value="MBB5430522.1"/>
    <property type="molecule type" value="Genomic_DNA"/>
</dbReference>
<sequence length="284" mass="29735">MTKTNHENDAAALVLGGTGKSGRRVADRLRERGIGVRIGSRCAETPFDWERPETWPAVVSGVRSAYVAYSPDVGFPGAAEVIGSFAELAVREGVQRLVLLSGRGEPGALRTEEALFAAGAPAASVVRASFFAQNFSEGFFAGMVRSGTVAFPAEGVAEPFIDVEDIAEVAVEALTGDPGRHAGRVHEVTGPRALTFPEAVAEVAAAIGRELDYVPLTFERFRAGMVGQGVPPEAAAQLTELFGEILDGRNSAVADGVPAALGRKATDFSEYAERTAATGVWDAS</sequence>
<keyword evidence="3" id="KW-1185">Reference proteome</keyword>
<dbReference type="Pfam" id="PF05368">
    <property type="entry name" value="NmrA"/>
    <property type="match status" value="1"/>
</dbReference>
<organism evidence="2 3">
    <name type="scientific">Nocardiopsis composta</name>
    <dbReference type="NCBI Taxonomy" id="157465"/>
    <lineage>
        <taxon>Bacteria</taxon>
        <taxon>Bacillati</taxon>
        <taxon>Actinomycetota</taxon>
        <taxon>Actinomycetes</taxon>
        <taxon>Streptosporangiales</taxon>
        <taxon>Nocardiopsidaceae</taxon>
        <taxon>Nocardiopsis</taxon>
    </lineage>
</organism>
<evidence type="ECO:0000313" key="2">
    <source>
        <dbReference type="EMBL" id="MBB5430522.1"/>
    </source>
</evidence>
<reference evidence="2 3" key="1">
    <citation type="submission" date="2020-08" db="EMBL/GenBank/DDBJ databases">
        <title>Sequencing the genomes of 1000 actinobacteria strains.</title>
        <authorList>
            <person name="Klenk H.-P."/>
        </authorList>
    </citation>
    <scope>NUCLEOTIDE SEQUENCE [LARGE SCALE GENOMIC DNA]</scope>
    <source>
        <strain evidence="2 3">DSM 44551</strain>
    </source>
</reference>
<dbReference type="Gene3D" id="3.40.50.720">
    <property type="entry name" value="NAD(P)-binding Rossmann-like Domain"/>
    <property type="match status" value="1"/>
</dbReference>
<gene>
    <name evidence="2" type="ORF">HDA36_000606</name>
</gene>
<proteinExistence type="predicted"/>
<dbReference type="InterPro" id="IPR036291">
    <property type="entry name" value="NAD(P)-bd_dom_sf"/>
</dbReference>